<evidence type="ECO:0000313" key="1">
    <source>
        <dbReference type="EMBL" id="PIT98222.1"/>
    </source>
</evidence>
<name>A0A2M6WZI5_9BACT</name>
<sequence length="161" mass="18352">MSRSNWEVWKSIEIGGTSKKRLKNWLTERGMRCNDPALHMMTDNAFTVVRKERQVDLVAVAGYDLGFDQSAPQGIIWQRAREYGLKLCPPEIGPQLRGQYAEQPADEHLGIAMESFVDSNGIHRIFNVAHYNGILWLCTFDGYGATPNCPRDPDFKFIFLT</sequence>
<organism evidence="1 2">
    <name type="scientific">Candidatus Andersenbacteria bacterium CG10_big_fil_rev_8_21_14_0_10_54_11</name>
    <dbReference type="NCBI Taxonomy" id="1974485"/>
    <lineage>
        <taxon>Bacteria</taxon>
        <taxon>Candidatus Anderseniibacteriota</taxon>
    </lineage>
</organism>
<proteinExistence type="predicted"/>
<gene>
    <name evidence="1" type="ORF">COT71_01840</name>
</gene>
<comment type="caution">
    <text evidence="1">The sequence shown here is derived from an EMBL/GenBank/DDBJ whole genome shotgun (WGS) entry which is preliminary data.</text>
</comment>
<protein>
    <submittedName>
        <fullName evidence="1">Uncharacterized protein</fullName>
    </submittedName>
</protein>
<dbReference type="AlphaFoldDB" id="A0A2M6WZI5"/>
<dbReference type="EMBL" id="PEZP01000022">
    <property type="protein sequence ID" value="PIT98222.1"/>
    <property type="molecule type" value="Genomic_DNA"/>
</dbReference>
<accession>A0A2M6WZI5</accession>
<dbReference type="Proteomes" id="UP000230731">
    <property type="component" value="Unassembled WGS sequence"/>
</dbReference>
<reference evidence="2" key="1">
    <citation type="submission" date="2017-09" db="EMBL/GenBank/DDBJ databases">
        <title>Depth-based differentiation of microbial function through sediment-hosted aquifers and enrichment of novel symbionts in the deep terrestrial subsurface.</title>
        <authorList>
            <person name="Probst A.J."/>
            <person name="Ladd B."/>
            <person name="Jarett J.K."/>
            <person name="Geller-Mcgrath D.E."/>
            <person name="Sieber C.M.K."/>
            <person name="Emerson J.B."/>
            <person name="Anantharaman K."/>
            <person name="Thomas B.C."/>
            <person name="Malmstrom R."/>
            <person name="Stieglmeier M."/>
            <person name="Klingl A."/>
            <person name="Woyke T."/>
            <person name="Ryan C.M."/>
            <person name="Banfield J.F."/>
        </authorList>
    </citation>
    <scope>NUCLEOTIDE SEQUENCE [LARGE SCALE GENOMIC DNA]</scope>
</reference>
<evidence type="ECO:0000313" key="2">
    <source>
        <dbReference type="Proteomes" id="UP000230731"/>
    </source>
</evidence>